<reference evidence="1" key="1">
    <citation type="submission" date="2020-05" db="EMBL/GenBank/DDBJ databases">
        <authorList>
            <person name="Chiriac C."/>
            <person name="Salcher M."/>
            <person name="Ghai R."/>
            <person name="Kavagutti S V."/>
        </authorList>
    </citation>
    <scope>NUCLEOTIDE SEQUENCE</scope>
</reference>
<gene>
    <name evidence="1" type="ORF">UFOPK2810_00928</name>
</gene>
<sequence>MLEMNKLTQPRVTITGYTDLPEGRLDLSQAWSGDLITAVSYLPEGVDPSVLRYWFPSDGKGMVNNDTMVVLKGGENPVLAHLFLDHLLDAKTALTNFTFTGYQPPQVSITPSSLVSEGLIPENLKSAVVLPSYFNTGFRSLELAPEIDAKWQAIWQQFKAGG</sequence>
<proteinExistence type="predicted"/>
<name>A0A6J6U0B3_9ZZZZ</name>
<organism evidence="1">
    <name type="scientific">freshwater metagenome</name>
    <dbReference type="NCBI Taxonomy" id="449393"/>
    <lineage>
        <taxon>unclassified sequences</taxon>
        <taxon>metagenomes</taxon>
        <taxon>ecological metagenomes</taxon>
    </lineage>
</organism>
<dbReference type="EMBL" id="CAEZYZ010000146">
    <property type="protein sequence ID" value="CAB4752816.1"/>
    <property type="molecule type" value="Genomic_DNA"/>
</dbReference>
<evidence type="ECO:0000313" key="1">
    <source>
        <dbReference type="EMBL" id="CAB4752816.1"/>
    </source>
</evidence>
<dbReference type="SUPFAM" id="SSF53850">
    <property type="entry name" value="Periplasmic binding protein-like II"/>
    <property type="match status" value="1"/>
</dbReference>
<dbReference type="AlphaFoldDB" id="A0A6J6U0B3"/>
<protein>
    <submittedName>
        <fullName evidence="1">Unannotated protein</fullName>
    </submittedName>
</protein>
<accession>A0A6J6U0B3</accession>
<dbReference type="Gene3D" id="3.40.190.10">
    <property type="entry name" value="Periplasmic binding protein-like II"/>
    <property type="match status" value="2"/>
</dbReference>